<dbReference type="InterPro" id="IPR045834">
    <property type="entry name" value="Csd3_N2"/>
</dbReference>
<dbReference type="Proteomes" id="UP000503840">
    <property type="component" value="Unassembled WGS sequence"/>
</dbReference>
<dbReference type="Pfam" id="PF19425">
    <property type="entry name" value="Csd3_N2"/>
    <property type="match status" value="1"/>
</dbReference>
<gene>
    <name evidence="10" type="ORF">DSM101010T_31650</name>
</gene>
<keyword evidence="7" id="KW-0482">Metalloprotease</keyword>
<dbReference type="RefSeq" id="WP_174406457.1">
    <property type="nucleotide sequence ID" value="NZ_BLVO01000016.1"/>
</dbReference>
<dbReference type="Pfam" id="PF01551">
    <property type="entry name" value="Peptidase_M23"/>
    <property type="match status" value="1"/>
</dbReference>
<evidence type="ECO:0000256" key="5">
    <source>
        <dbReference type="ARBA" id="ARBA00022801"/>
    </source>
</evidence>
<evidence type="ECO:0000256" key="1">
    <source>
        <dbReference type="ARBA" id="ARBA00001947"/>
    </source>
</evidence>
<keyword evidence="5" id="KW-0378">Hydrolase</keyword>
<keyword evidence="3" id="KW-0645">Protease</keyword>
<dbReference type="PANTHER" id="PTHR21666">
    <property type="entry name" value="PEPTIDASE-RELATED"/>
    <property type="match status" value="1"/>
</dbReference>
<feature type="domain" description="M23ase beta-sheet core" evidence="8">
    <location>
        <begin position="302"/>
        <end position="398"/>
    </location>
</feature>
<evidence type="ECO:0000259" key="9">
    <source>
        <dbReference type="Pfam" id="PF19425"/>
    </source>
</evidence>
<evidence type="ECO:0000259" key="8">
    <source>
        <dbReference type="Pfam" id="PF01551"/>
    </source>
</evidence>
<dbReference type="Gene3D" id="3.10.450.350">
    <property type="match status" value="1"/>
</dbReference>
<dbReference type="EMBL" id="BLVO01000016">
    <property type="protein sequence ID" value="GFM34800.1"/>
    <property type="molecule type" value="Genomic_DNA"/>
</dbReference>
<dbReference type="GO" id="GO:0030313">
    <property type="term" value="C:cell envelope"/>
    <property type="evidence" value="ECO:0007669"/>
    <property type="project" value="UniProtKB-SubCell"/>
</dbReference>
<keyword evidence="6" id="KW-0862">Zinc</keyword>
<accession>A0A7J0BM94</accession>
<keyword evidence="11" id="KW-1185">Reference proteome</keyword>
<dbReference type="GO" id="GO:0046872">
    <property type="term" value="F:metal ion binding"/>
    <property type="evidence" value="ECO:0007669"/>
    <property type="project" value="UniProtKB-KW"/>
</dbReference>
<dbReference type="CDD" id="cd12797">
    <property type="entry name" value="M23_peptidase"/>
    <property type="match status" value="1"/>
</dbReference>
<dbReference type="GO" id="GO:0006508">
    <property type="term" value="P:proteolysis"/>
    <property type="evidence" value="ECO:0007669"/>
    <property type="project" value="UniProtKB-KW"/>
</dbReference>
<name>A0A7J0BM94_9BACT</name>
<evidence type="ECO:0000256" key="6">
    <source>
        <dbReference type="ARBA" id="ARBA00022833"/>
    </source>
</evidence>
<comment type="caution">
    <text evidence="10">The sequence shown here is derived from an EMBL/GenBank/DDBJ whole genome shotgun (WGS) entry which is preliminary data.</text>
</comment>
<dbReference type="SUPFAM" id="SSF51261">
    <property type="entry name" value="Duplicated hybrid motif"/>
    <property type="match status" value="1"/>
</dbReference>
<dbReference type="PANTHER" id="PTHR21666:SF288">
    <property type="entry name" value="CELL DIVISION PROTEIN YTFB"/>
    <property type="match status" value="1"/>
</dbReference>
<evidence type="ECO:0000313" key="10">
    <source>
        <dbReference type="EMBL" id="GFM34800.1"/>
    </source>
</evidence>
<sequence>MNKNYRFSSSGPKRKKYLVIAGVCAAALTLSALFGIFGTTSDTSTPVAAVEQEKTVEQPAPAVPQGPVKAVHPGIVGNGDTASSILAQWFNPAEIHELAQICKPVFPLRQLRAGQPYRVYTEDGVVTRLEYEIDNDKFLTITPQKKQEGVEACPSFTAELHDIPYDYKTVRVAGTVSSSLFEAVEQAGENASLAIVLADIFGWEIDFIRNLREGDKFSAVVEKRYRDGEFKGYKRVLAASFTNQGELHEGFRMKDEYGVYQFFNAEGGNLRRAFLKAPLSFQRISSNFSRSRLHPVLKTYRPHYGVDYAAPTGTPVHAIGDGTVTKVARDHAAGNYIKIRHVNGYESGYLHLSRFAKGMKSGKRIRQGETIGYVGSTGYATGPHLDFRIQKNGSYLNPRQIISPRSEPVSKKQMGKFKTLVQELRPMLNPETTVGTITVPNESN</sequence>
<evidence type="ECO:0000256" key="7">
    <source>
        <dbReference type="ARBA" id="ARBA00023049"/>
    </source>
</evidence>
<evidence type="ECO:0000256" key="2">
    <source>
        <dbReference type="ARBA" id="ARBA00004196"/>
    </source>
</evidence>
<feature type="domain" description="Csd3-like second N-terminal" evidence="9">
    <location>
        <begin position="167"/>
        <end position="289"/>
    </location>
</feature>
<dbReference type="InterPro" id="IPR050570">
    <property type="entry name" value="Cell_wall_metabolism_enzyme"/>
</dbReference>
<protein>
    <submittedName>
        <fullName evidence="10">Peptidase M24</fullName>
    </submittedName>
</protein>
<evidence type="ECO:0000313" key="11">
    <source>
        <dbReference type="Proteomes" id="UP000503840"/>
    </source>
</evidence>
<dbReference type="Gene3D" id="2.70.70.10">
    <property type="entry name" value="Glucose Permease (Domain IIA)"/>
    <property type="match status" value="1"/>
</dbReference>
<evidence type="ECO:0000256" key="4">
    <source>
        <dbReference type="ARBA" id="ARBA00022723"/>
    </source>
</evidence>
<comment type="subcellular location">
    <subcellularLocation>
        <location evidence="2">Cell envelope</location>
    </subcellularLocation>
</comment>
<dbReference type="InterPro" id="IPR016047">
    <property type="entry name" value="M23ase_b-sheet_dom"/>
</dbReference>
<organism evidence="10 11">
    <name type="scientific">Desulfovibrio subterraneus</name>
    <dbReference type="NCBI Taxonomy" id="2718620"/>
    <lineage>
        <taxon>Bacteria</taxon>
        <taxon>Pseudomonadati</taxon>
        <taxon>Thermodesulfobacteriota</taxon>
        <taxon>Desulfovibrionia</taxon>
        <taxon>Desulfovibrionales</taxon>
        <taxon>Desulfovibrionaceae</taxon>
        <taxon>Desulfovibrio</taxon>
    </lineage>
</organism>
<evidence type="ECO:0000256" key="3">
    <source>
        <dbReference type="ARBA" id="ARBA00022670"/>
    </source>
</evidence>
<dbReference type="AlphaFoldDB" id="A0A7J0BM94"/>
<keyword evidence="4" id="KW-0479">Metal-binding</keyword>
<comment type="cofactor">
    <cofactor evidence="1">
        <name>Zn(2+)</name>
        <dbReference type="ChEBI" id="CHEBI:29105"/>
    </cofactor>
</comment>
<reference evidence="10 11" key="1">
    <citation type="submission" date="2020-05" db="EMBL/GenBank/DDBJ databases">
        <title>Draft genome sequence of Desulfovibrio sp. strain HN2T.</title>
        <authorList>
            <person name="Ueno A."/>
            <person name="Tamazawa S."/>
            <person name="Tamamura S."/>
            <person name="Murakami T."/>
            <person name="Kiyama T."/>
            <person name="Inomata H."/>
            <person name="Amano Y."/>
            <person name="Miyakawa K."/>
            <person name="Tamaki H."/>
            <person name="Naganuma T."/>
            <person name="Kaneko K."/>
        </authorList>
    </citation>
    <scope>NUCLEOTIDE SEQUENCE [LARGE SCALE GENOMIC DNA]</scope>
    <source>
        <strain evidence="10 11">HN2</strain>
    </source>
</reference>
<proteinExistence type="predicted"/>
<dbReference type="GO" id="GO:0004222">
    <property type="term" value="F:metalloendopeptidase activity"/>
    <property type="evidence" value="ECO:0007669"/>
    <property type="project" value="TreeGrafter"/>
</dbReference>
<dbReference type="InterPro" id="IPR011055">
    <property type="entry name" value="Dup_hybrid_motif"/>
</dbReference>